<protein>
    <submittedName>
        <fullName evidence="9">Phosphate-repressible phosphate permease pho-4</fullName>
    </submittedName>
</protein>
<evidence type="ECO:0000256" key="3">
    <source>
        <dbReference type="ARBA" id="ARBA00022592"/>
    </source>
</evidence>
<gene>
    <name evidence="9" type="ORF">AYI68_g7025</name>
</gene>
<keyword evidence="4 7" id="KW-0812">Transmembrane</keyword>
<feature type="transmembrane region" description="Helical" evidence="7">
    <location>
        <begin position="115"/>
        <end position="135"/>
    </location>
</feature>
<evidence type="ECO:0000313" key="10">
    <source>
        <dbReference type="Proteomes" id="UP000187455"/>
    </source>
</evidence>
<sequence>MNPHMYTFLFFCALIFSFADAYGNGANDVANSFATSVSSGNLTLGQAVCIAIVTEFCGAYFLGSGTANTIAGSIFNVSEFSNQPELLMLGAIISMGIAAYGGVTVKWVYVGVAKIFTSWFVSPLIAGIVSSIIFLGTKYAVLKRENSF</sequence>
<keyword evidence="8" id="KW-0732">Signal</keyword>
<comment type="subcellular location">
    <subcellularLocation>
        <location evidence="1">Membrane</location>
        <topology evidence="1">Multi-pass membrane protein</topology>
    </subcellularLocation>
</comment>
<keyword evidence="2" id="KW-0813">Transport</keyword>
<dbReference type="AlphaFoldDB" id="A0A1R0GPW2"/>
<feature type="signal peptide" evidence="8">
    <location>
        <begin position="1"/>
        <end position="21"/>
    </location>
</feature>
<evidence type="ECO:0000256" key="5">
    <source>
        <dbReference type="ARBA" id="ARBA00022989"/>
    </source>
</evidence>
<evidence type="ECO:0000313" key="9">
    <source>
        <dbReference type="EMBL" id="OLY78916.1"/>
    </source>
</evidence>
<evidence type="ECO:0000256" key="4">
    <source>
        <dbReference type="ARBA" id="ARBA00022692"/>
    </source>
</evidence>
<feature type="transmembrane region" description="Helical" evidence="7">
    <location>
        <begin position="45"/>
        <end position="65"/>
    </location>
</feature>
<feature type="transmembrane region" description="Helical" evidence="7">
    <location>
        <begin position="86"/>
        <end position="109"/>
    </location>
</feature>
<evidence type="ECO:0000256" key="6">
    <source>
        <dbReference type="ARBA" id="ARBA00023136"/>
    </source>
</evidence>
<proteinExistence type="predicted"/>
<keyword evidence="5 7" id="KW-1133">Transmembrane helix</keyword>
<comment type="caution">
    <text evidence="9">The sequence shown here is derived from an EMBL/GenBank/DDBJ whole genome shotgun (WGS) entry which is preliminary data.</text>
</comment>
<feature type="non-terminal residue" evidence="9">
    <location>
        <position position="148"/>
    </location>
</feature>
<keyword evidence="6 7" id="KW-0472">Membrane</keyword>
<evidence type="ECO:0000256" key="1">
    <source>
        <dbReference type="ARBA" id="ARBA00004141"/>
    </source>
</evidence>
<dbReference type="GO" id="GO:0035435">
    <property type="term" value="P:phosphate ion transmembrane transport"/>
    <property type="evidence" value="ECO:0007669"/>
    <property type="project" value="TreeGrafter"/>
</dbReference>
<feature type="chain" id="PRO_5013181205" evidence="8">
    <location>
        <begin position="22"/>
        <end position="148"/>
    </location>
</feature>
<dbReference type="OrthoDB" id="260807at2759"/>
<dbReference type="EMBL" id="LSSL01005315">
    <property type="protein sequence ID" value="OLY78916.1"/>
    <property type="molecule type" value="Genomic_DNA"/>
</dbReference>
<dbReference type="PANTHER" id="PTHR11101">
    <property type="entry name" value="PHOSPHATE TRANSPORTER"/>
    <property type="match status" value="1"/>
</dbReference>
<evidence type="ECO:0000256" key="7">
    <source>
        <dbReference type="SAM" id="Phobius"/>
    </source>
</evidence>
<evidence type="ECO:0000256" key="2">
    <source>
        <dbReference type="ARBA" id="ARBA00022448"/>
    </source>
</evidence>
<reference evidence="9 10" key="1">
    <citation type="journal article" date="2016" name="Mol. Biol. Evol.">
        <title>Genome-Wide Survey of Gut Fungi (Harpellales) Reveals the First Horizontally Transferred Ubiquitin Gene from a Mosquito Host.</title>
        <authorList>
            <person name="Wang Y."/>
            <person name="White M.M."/>
            <person name="Kvist S."/>
            <person name="Moncalvo J.M."/>
        </authorList>
    </citation>
    <scope>NUCLEOTIDE SEQUENCE [LARGE SCALE GENOMIC DNA]</scope>
    <source>
        <strain evidence="9 10">ALG-7-W6</strain>
    </source>
</reference>
<name>A0A1R0GPW2_9FUNG</name>
<accession>A0A1R0GPW2</accession>
<keyword evidence="3" id="KW-0592">Phosphate transport</keyword>
<evidence type="ECO:0000256" key="8">
    <source>
        <dbReference type="SAM" id="SignalP"/>
    </source>
</evidence>
<dbReference type="Pfam" id="PF01384">
    <property type="entry name" value="PHO4"/>
    <property type="match status" value="1"/>
</dbReference>
<dbReference type="PANTHER" id="PTHR11101:SF80">
    <property type="entry name" value="PHOSPHATE TRANSPORTER"/>
    <property type="match status" value="1"/>
</dbReference>
<keyword evidence="10" id="KW-1185">Reference proteome</keyword>
<dbReference type="GO" id="GO:0016020">
    <property type="term" value="C:membrane"/>
    <property type="evidence" value="ECO:0007669"/>
    <property type="project" value="UniProtKB-SubCell"/>
</dbReference>
<dbReference type="GO" id="GO:0005315">
    <property type="term" value="F:phosphate transmembrane transporter activity"/>
    <property type="evidence" value="ECO:0007669"/>
    <property type="project" value="InterPro"/>
</dbReference>
<dbReference type="STRING" id="133383.A0A1R0GPW2"/>
<organism evidence="9 10">
    <name type="scientific">Smittium mucronatum</name>
    <dbReference type="NCBI Taxonomy" id="133383"/>
    <lineage>
        <taxon>Eukaryota</taxon>
        <taxon>Fungi</taxon>
        <taxon>Fungi incertae sedis</taxon>
        <taxon>Zoopagomycota</taxon>
        <taxon>Kickxellomycotina</taxon>
        <taxon>Harpellomycetes</taxon>
        <taxon>Harpellales</taxon>
        <taxon>Legeriomycetaceae</taxon>
        <taxon>Smittium</taxon>
    </lineage>
</organism>
<dbReference type="Proteomes" id="UP000187455">
    <property type="component" value="Unassembled WGS sequence"/>
</dbReference>
<dbReference type="InterPro" id="IPR001204">
    <property type="entry name" value="Phos_transporter"/>
</dbReference>